<gene>
    <name evidence="2" type="ORF">Scep_021587</name>
</gene>
<accession>A0AAP0HWZ5</accession>
<organism evidence="2 3">
    <name type="scientific">Stephania cephalantha</name>
    <dbReference type="NCBI Taxonomy" id="152367"/>
    <lineage>
        <taxon>Eukaryota</taxon>
        <taxon>Viridiplantae</taxon>
        <taxon>Streptophyta</taxon>
        <taxon>Embryophyta</taxon>
        <taxon>Tracheophyta</taxon>
        <taxon>Spermatophyta</taxon>
        <taxon>Magnoliopsida</taxon>
        <taxon>Ranunculales</taxon>
        <taxon>Menispermaceae</taxon>
        <taxon>Menispermoideae</taxon>
        <taxon>Cissampelideae</taxon>
        <taxon>Stephania</taxon>
    </lineage>
</organism>
<keyword evidence="3" id="KW-1185">Reference proteome</keyword>
<comment type="caution">
    <text evidence="2">The sequence shown here is derived from an EMBL/GenBank/DDBJ whole genome shotgun (WGS) entry which is preliminary data.</text>
</comment>
<dbReference type="Proteomes" id="UP001419268">
    <property type="component" value="Unassembled WGS sequence"/>
</dbReference>
<evidence type="ECO:0000313" key="3">
    <source>
        <dbReference type="Proteomes" id="UP001419268"/>
    </source>
</evidence>
<feature type="compositionally biased region" description="Basic and acidic residues" evidence="1">
    <location>
        <begin position="27"/>
        <end position="45"/>
    </location>
</feature>
<feature type="region of interest" description="Disordered" evidence="1">
    <location>
        <begin position="1"/>
        <end position="111"/>
    </location>
</feature>
<evidence type="ECO:0000313" key="2">
    <source>
        <dbReference type="EMBL" id="KAK9104743.1"/>
    </source>
</evidence>
<sequence length="111" mass="11783">MGEAAVNVRAVEGGDEARRRASGGDGGGREREMMAARVRRPDLEQGVRAAEQGGERTCGRGPQSSAEQGGPRQGSTEEWQLIREEWSCGRGARSSGGGVPDVSAEEKEEVR</sequence>
<name>A0AAP0HWZ5_9MAGN</name>
<dbReference type="AlphaFoldDB" id="A0AAP0HWZ5"/>
<dbReference type="EMBL" id="JBBNAG010000009">
    <property type="protein sequence ID" value="KAK9104743.1"/>
    <property type="molecule type" value="Genomic_DNA"/>
</dbReference>
<protein>
    <submittedName>
        <fullName evidence="2">Uncharacterized protein</fullName>
    </submittedName>
</protein>
<evidence type="ECO:0000256" key="1">
    <source>
        <dbReference type="SAM" id="MobiDB-lite"/>
    </source>
</evidence>
<proteinExistence type="predicted"/>
<reference evidence="2 3" key="1">
    <citation type="submission" date="2024-01" db="EMBL/GenBank/DDBJ databases">
        <title>Genome assemblies of Stephania.</title>
        <authorList>
            <person name="Yang L."/>
        </authorList>
    </citation>
    <scope>NUCLEOTIDE SEQUENCE [LARGE SCALE GENOMIC DNA]</scope>
    <source>
        <strain evidence="2">JXDWG</strain>
        <tissue evidence="2">Leaf</tissue>
    </source>
</reference>
<feature type="compositionally biased region" description="Polar residues" evidence="1">
    <location>
        <begin position="62"/>
        <end position="78"/>
    </location>
</feature>